<gene>
    <name evidence="4" type="ORF">FEM48_Zijuj03G0179200</name>
</gene>
<keyword evidence="2" id="KW-0789">Thiol protease inhibitor</keyword>
<accession>A0A978VRS4</accession>
<dbReference type="AlphaFoldDB" id="A0A978VRS4"/>
<feature type="domain" description="Cystatin" evidence="3">
    <location>
        <begin position="82"/>
        <end position="140"/>
    </location>
</feature>
<sequence length="176" mass="19805">MYNYLHPKNCGETENAVDDNTCVQNAENKMKTQSSSNKIMPRQADCSSSEEYDEKYKEIVEASEGFISSPCSTSTKMGSILPCPVNALVKKAANFAIEEHNKKTGANIELSMVVKANMQFLDDGLVFYLTLQTLDGDHIVFKEAKVCEYIDTDHCYELSIFRNAIYYDKIKVGIKL</sequence>
<dbReference type="SUPFAM" id="SSF54403">
    <property type="entry name" value="Cystatin/monellin"/>
    <property type="match status" value="1"/>
</dbReference>
<dbReference type="Gene3D" id="3.10.450.10">
    <property type="match status" value="1"/>
</dbReference>
<dbReference type="Pfam" id="PF00031">
    <property type="entry name" value="Cystatin"/>
    <property type="match status" value="1"/>
</dbReference>
<name>A0A978VRS4_ZIZJJ</name>
<protein>
    <recommendedName>
        <fullName evidence="3">Cystatin domain-containing protein</fullName>
    </recommendedName>
</protein>
<comment type="caution">
    <text evidence="4">The sequence shown here is derived from an EMBL/GenBank/DDBJ whole genome shotgun (WGS) entry which is preliminary data.</text>
</comment>
<dbReference type="InterPro" id="IPR046350">
    <property type="entry name" value="Cystatin_sf"/>
</dbReference>
<dbReference type="InterPro" id="IPR000010">
    <property type="entry name" value="Cystatin_dom"/>
</dbReference>
<evidence type="ECO:0000313" key="4">
    <source>
        <dbReference type="EMBL" id="KAH7538249.1"/>
    </source>
</evidence>
<dbReference type="EMBL" id="JAEACU010000003">
    <property type="protein sequence ID" value="KAH7538249.1"/>
    <property type="molecule type" value="Genomic_DNA"/>
</dbReference>
<evidence type="ECO:0000313" key="5">
    <source>
        <dbReference type="Proteomes" id="UP000813462"/>
    </source>
</evidence>
<proteinExistence type="predicted"/>
<dbReference type="Proteomes" id="UP000813462">
    <property type="component" value="Unassembled WGS sequence"/>
</dbReference>
<keyword evidence="1" id="KW-0646">Protease inhibitor</keyword>
<evidence type="ECO:0000259" key="3">
    <source>
        <dbReference type="Pfam" id="PF00031"/>
    </source>
</evidence>
<dbReference type="GO" id="GO:0004869">
    <property type="term" value="F:cysteine-type endopeptidase inhibitor activity"/>
    <property type="evidence" value="ECO:0007669"/>
    <property type="project" value="UniProtKB-KW"/>
</dbReference>
<reference evidence="4" key="1">
    <citation type="journal article" date="2021" name="Front. Plant Sci.">
        <title>Chromosome-Scale Genome Assembly for Chinese Sour Jujube and Insights Into Its Genome Evolution and Domestication Signature.</title>
        <authorList>
            <person name="Shen L.-Y."/>
            <person name="Luo H."/>
            <person name="Wang X.-L."/>
            <person name="Wang X.-M."/>
            <person name="Qiu X.-J."/>
            <person name="Liu H."/>
            <person name="Zhou S.-S."/>
            <person name="Jia K.-H."/>
            <person name="Nie S."/>
            <person name="Bao Y.-T."/>
            <person name="Zhang R.-G."/>
            <person name="Yun Q.-Z."/>
            <person name="Chai Y.-H."/>
            <person name="Lu J.-Y."/>
            <person name="Li Y."/>
            <person name="Zhao S.-W."/>
            <person name="Mao J.-F."/>
            <person name="Jia S.-G."/>
            <person name="Mao Y.-M."/>
        </authorList>
    </citation>
    <scope>NUCLEOTIDE SEQUENCE</scope>
    <source>
        <strain evidence="4">AT0</strain>
        <tissue evidence="4">Leaf</tissue>
    </source>
</reference>
<evidence type="ECO:0000256" key="1">
    <source>
        <dbReference type="ARBA" id="ARBA00022690"/>
    </source>
</evidence>
<evidence type="ECO:0000256" key="2">
    <source>
        <dbReference type="ARBA" id="ARBA00022704"/>
    </source>
</evidence>
<organism evidence="4 5">
    <name type="scientific">Ziziphus jujuba var. spinosa</name>
    <dbReference type="NCBI Taxonomy" id="714518"/>
    <lineage>
        <taxon>Eukaryota</taxon>
        <taxon>Viridiplantae</taxon>
        <taxon>Streptophyta</taxon>
        <taxon>Embryophyta</taxon>
        <taxon>Tracheophyta</taxon>
        <taxon>Spermatophyta</taxon>
        <taxon>Magnoliopsida</taxon>
        <taxon>eudicotyledons</taxon>
        <taxon>Gunneridae</taxon>
        <taxon>Pentapetalae</taxon>
        <taxon>rosids</taxon>
        <taxon>fabids</taxon>
        <taxon>Rosales</taxon>
        <taxon>Rhamnaceae</taxon>
        <taxon>Paliureae</taxon>
        <taxon>Ziziphus</taxon>
    </lineage>
</organism>